<sequence>MLSPSVLLSGLLLFQGDREKSPWQMIVSGELDALIGNVVNIVMILAMLYVIRLAFKSGGLTSTPGADVQSLAEGQKTLIEQNRQIIELLDMINDNGNVNTDYLLEALGGRSPKGAESTGVRSGSAKTAHTAPAASSRHTGQAKASAPVPKPAAPKPAAKPVIAAVAQPAAPAPKAASSGLEQGLKLLAERDSDYRGQLLKCRDLLVPELNGSREGEVATALSEALFWLGDVAVDDADKETYHKEGVDYGKRAVALLPQSVEANLWYAANMGSHGVARGIMSSLFYLDDIFKFGSKSMDLDKLFFHAAPLRLMGRFYHQCPPWPVGKGDKKKAEQLLKEAVRLGPDFYLNHLYLAELYLDQRKKREARELLTPIADGEPNLLPNYQALVLKQCREILRKVT</sequence>
<feature type="transmembrane region" description="Helical" evidence="2">
    <location>
        <begin position="34"/>
        <end position="55"/>
    </location>
</feature>
<evidence type="ECO:0000256" key="2">
    <source>
        <dbReference type="SAM" id="Phobius"/>
    </source>
</evidence>
<keyword evidence="2" id="KW-0472">Membrane</keyword>
<dbReference type="Proteomes" id="UP000663929">
    <property type="component" value="Chromosome"/>
</dbReference>
<keyword evidence="2" id="KW-1133">Transmembrane helix</keyword>
<dbReference type="Pfam" id="PF14559">
    <property type="entry name" value="TPR_19"/>
    <property type="match status" value="1"/>
</dbReference>
<dbReference type="KEGG" id="scor:J3U87_04250"/>
<accession>A0A8A4TQ24</accession>
<evidence type="ECO:0000313" key="3">
    <source>
        <dbReference type="EMBL" id="QTD51660.1"/>
    </source>
</evidence>
<reference evidence="3" key="1">
    <citation type="submission" date="2021-03" db="EMBL/GenBank/DDBJ databases">
        <title>Acanthopleuribacteraceae sp. M133.</title>
        <authorList>
            <person name="Wang G."/>
        </authorList>
    </citation>
    <scope>NUCLEOTIDE SEQUENCE</scope>
    <source>
        <strain evidence="3">M133</strain>
    </source>
</reference>
<dbReference type="EMBL" id="CP071793">
    <property type="protein sequence ID" value="QTD51660.1"/>
    <property type="molecule type" value="Genomic_DNA"/>
</dbReference>
<evidence type="ECO:0000256" key="1">
    <source>
        <dbReference type="SAM" id="MobiDB-lite"/>
    </source>
</evidence>
<dbReference type="SUPFAM" id="SSF48452">
    <property type="entry name" value="TPR-like"/>
    <property type="match status" value="1"/>
</dbReference>
<organism evidence="3 4">
    <name type="scientific">Sulfidibacter corallicola</name>
    <dbReference type="NCBI Taxonomy" id="2818388"/>
    <lineage>
        <taxon>Bacteria</taxon>
        <taxon>Pseudomonadati</taxon>
        <taxon>Acidobacteriota</taxon>
        <taxon>Holophagae</taxon>
        <taxon>Acanthopleuribacterales</taxon>
        <taxon>Acanthopleuribacteraceae</taxon>
        <taxon>Sulfidibacter</taxon>
    </lineage>
</organism>
<name>A0A8A4TQ24_SULCO</name>
<gene>
    <name evidence="3" type="ORF">J3U87_04250</name>
</gene>
<evidence type="ECO:0000313" key="4">
    <source>
        <dbReference type="Proteomes" id="UP000663929"/>
    </source>
</evidence>
<keyword evidence="2" id="KW-0812">Transmembrane</keyword>
<feature type="region of interest" description="Disordered" evidence="1">
    <location>
        <begin position="113"/>
        <end position="155"/>
    </location>
</feature>
<dbReference type="Gene3D" id="1.25.40.10">
    <property type="entry name" value="Tetratricopeptide repeat domain"/>
    <property type="match status" value="1"/>
</dbReference>
<keyword evidence="4" id="KW-1185">Reference proteome</keyword>
<dbReference type="RefSeq" id="WP_237381786.1">
    <property type="nucleotide sequence ID" value="NZ_CP071793.1"/>
</dbReference>
<proteinExistence type="predicted"/>
<dbReference type="AlphaFoldDB" id="A0A8A4TQ24"/>
<protein>
    <submittedName>
        <fullName evidence="3">Tetratricopeptide repeat protein</fullName>
    </submittedName>
</protein>
<dbReference type="InterPro" id="IPR011990">
    <property type="entry name" value="TPR-like_helical_dom_sf"/>
</dbReference>